<protein>
    <submittedName>
        <fullName evidence="5">Short-chain dehydrogenase/reductase family protein</fullName>
    </submittedName>
</protein>
<dbReference type="InterPro" id="IPR036291">
    <property type="entry name" value="NAD(P)-bd_dom_sf"/>
</dbReference>
<keyword evidence="2" id="KW-0521">NADP</keyword>
<evidence type="ECO:0000256" key="1">
    <source>
        <dbReference type="ARBA" id="ARBA00006484"/>
    </source>
</evidence>
<reference evidence="5 6" key="1">
    <citation type="journal article" date="2024" name="J Genomics">
        <title>Draft genome sequencing and assembly of Favolaschia claudopus CIRM-BRFM 2984 isolated from oak limbs.</title>
        <authorList>
            <person name="Navarro D."/>
            <person name="Drula E."/>
            <person name="Chaduli D."/>
            <person name="Cazenave R."/>
            <person name="Ahrendt S."/>
            <person name="Wang J."/>
            <person name="Lipzen A."/>
            <person name="Daum C."/>
            <person name="Barry K."/>
            <person name="Grigoriev I.V."/>
            <person name="Favel A."/>
            <person name="Rosso M.N."/>
            <person name="Martin F."/>
        </authorList>
    </citation>
    <scope>NUCLEOTIDE SEQUENCE [LARGE SCALE GENOMIC DNA]</scope>
    <source>
        <strain evidence="5 6">CIRM-BRFM 2984</strain>
    </source>
</reference>
<dbReference type="Gene3D" id="3.40.50.720">
    <property type="entry name" value="NAD(P)-binding Rossmann-like Domain"/>
    <property type="match status" value="1"/>
</dbReference>
<dbReference type="PANTHER" id="PTHR43976">
    <property type="entry name" value="SHORT CHAIN DEHYDROGENASE"/>
    <property type="match status" value="1"/>
</dbReference>
<dbReference type="InterPro" id="IPR020904">
    <property type="entry name" value="Sc_DH/Rdtase_CS"/>
</dbReference>
<dbReference type="PRINTS" id="PR00081">
    <property type="entry name" value="GDHRDH"/>
</dbReference>
<name>A0AAW0CB55_9AGAR</name>
<dbReference type="InterPro" id="IPR051911">
    <property type="entry name" value="SDR_oxidoreductase"/>
</dbReference>
<comment type="caution">
    <text evidence="5">The sequence shown here is derived from an EMBL/GenBank/DDBJ whole genome shotgun (WGS) entry which is preliminary data.</text>
</comment>
<dbReference type="Proteomes" id="UP001362999">
    <property type="component" value="Unassembled WGS sequence"/>
</dbReference>
<evidence type="ECO:0000313" key="5">
    <source>
        <dbReference type="EMBL" id="KAK7035875.1"/>
    </source>
</evidence>
<accession>A0AAW0CB55</accession>
<dbReference type="PANTHER" id="PTHR43976:SF16">
    <property type="entry name" value="SHORT-CHAIN DEHYDROGENASE_REDUCTASE FAMILY PROTEIN"/>
    <property type="match status" value="1"/>
</dbReference>
<organism evidence="5 6">
    <name type="scientific">Favolaschia claudopus</name>
    <dbReference type="NCBI Taxonomy" id="2862362"/>
    <lineage>
        <taxon>Eukaryota</taxon>
        <taxon>Fungi</taxon>
        <taxon>Dikarya</taxon>
        <taxon>Basidiomycota</taxon>
        <taxon>Agaricomycotina</taxon>
        <taxon>Agaricomycetes</taxon>
        <taxon>Agaricomycetidae</taxon>
        <taxon>Agaricales</taxon>
        <taxon>Marasmiineae</taxon>
        <taxon>Mycenaceae</taxon>
        <taxon>Favolaschia</taxon>
    </lineage>
</organism>
<evidence type="ECO:0000313" key="6">
    <source>
        <dbReference type="Proteomes" id="UP001362999"/>
    </source>
</evidence>
<sequence length="276" mass="29418">MATDSPVFLITGCSSGLGRELSIAALKRGFRVIATARKVETLAALEQQGAKAMYLDVTASESELVEFAAKAIAVYGQVDYLVNNAGYLLTGAIEETSRSDAVHLFTTNFFGLVSTTNAFLPHFRARKTGTIINVSSEAGTLGPPGIGIYAAAKSAINAVSDSWAHELAEYNIRSVSVQPGGFRTRSGGIKAAEKSIEGYQAAHGVIHHINTTGDTQPGDPVKGAEHIVTFVTNPKHQKLPLRFVLGDEALAAIKQEYTQRLADMEATKEWSTGTSF</sequence>
<dbReference type="PROSITE" id="PS00061">
    <property type="entry name" value="ADH_SHORT"/>
    <property type="match status" value="1"/>
</dbReference>
<dbReference type="GO" id="GO:0016491">
    <property type="term" value="F:oxidoreductase activity"/>
    <property type="evidence" value="ECO:0007669"/>
    <property type="project" value="UniProtKB-KW"/>
</dbReference>
<dbReference type="PRINTS" id="PR00080">
    <property type="entry name" value="SDRFAMILY"/>
</dbReference>
<dbReference type="InterPro" id="IPR002347">
    <property type="entry name" value="SDR_fam"/>
</dbReference>
<dbReference type="EMBL" id="JAWWNJ010000019">
    <property type="protein sequence ID" value="KAK7035875.1"/>
    <property type="molecule type" value="Genomic_DNA"/>
</dbReference>
<evidence type="ECO:0000256" key="2">
    <source>
        <dbReference type="ARBA" id="ARBA00022857"/>
    </source>
</evidence>
<proteinExistence type="inferred from homology"/>
<gene>
    <name evidence="5" type="ORF">R3P38DRAFT_2909478</name>
</gene>
<dbReference type="Pfam" id="PF00106">
    <property type="entry name" value="adh_short"/>
    <property type="match status" value="1"/>
</dbReference>
<evidence type="ECO:0000256" key="4">
    <source>
        <dbReference type="RuleBase" id="RU000363"/>
    </source>
</evidence>
<evidence type="ECO:0000256" key="3">
    <source>
        <dbReference type="ARBA" id="ARBA00023002"/>
    </source>
</evidence>
<comment type="similarity">
    <text evidence="1 4">Belongs to the short-chain dehydrogenases/reductases (SDR) family.</text>
</comment>
<keyword evidence="3" id="KW-0560">Oxidoreductase</keyword>
<dbReference type="CDD" id="cd05374">
    <property type="entry name" value="17beta-HSD-like_SDR_c"/>
    <property type="match status" value="1"/>
</dbReference>
<dbReference type="SUPFAM" id="SSF51735">
    <property type="entry name" value="NAD(P)-binding Rossmann-fold domains"/>
    <property type="match status" value="1"/>
</dbReference>
<dbReference type="AlphaFoldDB" id="A0AAW0CB55"/>
<keyword evidence="6" id="KW-1185">Reference proteome</keyword>